<dbReference type="EMBL" id="JAASQP010000001">
    <property type="protein sequence ID" value="NIJ22522.1"/>
    <property type="molecule type" value="Genomic_DNA"/>
</dbReference>
<dbReference type="CDD" id="cd10935">
    <property type="entry name" value="CE4_WalW"/>
    <property type="match status" value="1"/>
</dbReference>
<protein>
    <recommendedName>
        <fullName evidence="3">WalW protein</fullName>
    </recommendedName>
</protein>
<evidence type="ECO:0000313" key="1">
    <source>
        <dbReference type="EMBL" id="NIJ22522.1"/>
    </source>
</evidence>
<evidence type="ECO:0008006" key="3">
    <source>
        <dbReference type="Google" id="ProtNLM"/>
    </source>
</evidence>
<dbReference type="InterPro" id="IPR011330">
    <property type="entry name" value="Glyco_hydro/deAcase_b/a-brl"/>
</dbReference>
<dbReference type="Gene3D" id="3.20.20.370">
    <property type="entry name" value="Glycoside hydrolase/deacetylase"/>
    <property type="match status" value="1"/>
</dbReference>
<reference evidence="1 2" key="1">
    <citation type="submission" date="2020-03" db="EMBL/GenBank/DDBJ databases">
        <title>Genomic Encyclopedia of Type Strains, Phase IV (KMG-IV): sequencing the most valuable type-strain genomes for metagenomic binning, comparative biology and taxonomic classification.</title>
        <authorList>
            <person name="Goeker M."/>
        </authorList>
    </citation>
    <scope>NUCLEOTIDE SEQUENCE [LARGE SCALE GENOMIC DNA]</scope>
    <source>
        <strain evidence="1 2">DSM 22753</strain>
    </source>
</reference>
<keyword evidence="2" id="KW-1185">Reference proteome</keyword>
<evidence type="ECO:0000313" key="2">
    <source>
        <dbReference type="Proteomes" id="UP000788153"/>
    </source>
</evidence>
<accession>A0ABX0TZD1</accession>
<organism evidence="1 2">
    <name type="scientific">Sphingomonas japonica</name>
    <dbReference type="NCBI Taxonomy" id="511662"/>
    <lineage>
        <taxon>Bacteria</taxon>
        <taxon>Pseudomonadati</taxon>
        <taxon>Pseudomonadota</taxon>
        <taxon>Alphaproteobacteria</taxon>
        <taxon>Sphingomonadales</taxon>
        <taxon>Sphingomonadaceae</taxon>
        <taxon>Sphingomonas</taxon>
    </lineage>
</organism>
<dbReference type="SUPFAM" id="SSF88713">
    <property type="entry name" value="Glycoside hydrolase/deacetylase"/>
    <property type="match status" value="1"/>
</dbReference>
<sequence length="347" mass="37725">MTDIRSGYRVPAPSAADRFDWPADFGQRFTVFVDTEEEFDWSQPVSRNARGTEAMRAMPATHARFADRGVPMTFLVDHPIVTCPHSVDILHRILEDGVSAIGTQLHPWVNPPFDEDNTQYNSFTGNLPTPLQEAKLDILHDAITRAFGRPPKIYRAGRYGIGPETMRLLAERGYAYDSSMRAGYSYAGECGPDFSAIGNDPFRTGPGGAIVEIPYTTVHIGRLRRGGAGLFDAVGRVPRARGAFSRLGLLSRVSLTPEDMPLAAALEAIRVAVGDGLGLLNFAFHSPSVAPGYTPYVRDAADLAAFHRWWDAALDLLDRLGVRPAGEADLLSAAGHPPVLAERSATP</sequence>
<dbReference type="Proteomes" id="UP000788153">
    <property type="component" value="Unassembled WGS sequence"/>
</dbReference>
<proteinExistence type="predicted"/>
<name>A0ABX0TZD1_9SPHN</name>
<comment type="caution">
    <text evidence="1">The sequence shown here is derived from an EMBL/GenBank/DDBJ whole genome shotgun (WGS) entry which is preliminary data.</text>
</comment>
<dbReference type="RefSeq" id="WP_140047753.1">
    <property type="nucleotide sequence ID" value="NZ_BAAAEV010000001.1"/>
</dbReference>
<gene>
    <name evidence="1" type="ORF">FHT01_000064</name>
</gene>